<gene>
    <name evidence="1" type="ORF">SDC9_86115</name>
</gene>
<dbReference type="EMBL" id="VSSQ01008657">
    <property type="protein sequence ID" value="MPM39482.1"/>
    <property type="molecule type" value="Genomic_DNA"/>
</dbReference>
<evidence type="ECO:0008006" key="2">
    <source>
        <dbReference type="Google" id="ProtNLM"/>
    </source>
</evidence>
<protein>
    <recommendedName>
        <fullName evidence="2">Sporulation protein YqfC</fullName>
    </recommendedName>
</protein>
<dbReference type="Pfam" id="PF07873">
    <property type="entry name" value="YabP"/>
    <property type="match status" value="1"/>
</dbReference>
<evidence type="ECO:0000313" key="1">
    <source>
        <dbReference type="EMBL" id="MPM39482.1"/>
    </source>
</evidence>
<reference evidence="1" key="1">
    <citation type="submission" date="2019-08" db="EMBL/GenBank/DDBJ databases">
        <authorList>
            <person name="Kucharzyk K."/>
            <person name="Murdoch R.W."/>
            <person name="Higgins S."/>
            <person name="Loffler F."/>
        </authorList>
    </citation>
    <scope>NUCLEOTIDE SEQUENCE</scope>
</reference>
<comment type="caution">
    <text evidence="1">The sequence shown here is derived from an EMBL/GenBank/DDBJ whole genome shotgun (WGS) entry which is preliminary data.</text>
</comment>
<dbReference type="InterPro" id="IPR022476">
    <property type="entry name" value="Spore_YabP/YqfC"/>
</dbReference>
<name>A0A644ZF27_9ZZZZ</name>
<sequence>MEKRKRRDTPLTELAELFDLPGDVVAGLCHLEMIGDRRLFVEHHSGILAYSDQCIDVNTPCGILRVSGRNLTLEALTGEELRIGGAVERVEWVKTDA</sequence>
<proteinExistence type="predicted"/>
<organism evidence="1">
    <name type="scientific">bioreactor metagenome</name>
    <dbReference type="NCBI Taxonomy" id="1076179"/>
    <lineage>
        <taxon>unclassified sequences</taxon>
        <taxon>metagenomes</taxon>
        <taxon>ecological metagenomes</taxon>
    </lineage>
</organism>
<dbReference type="AlphaFoldDB" id="A0A644ZF27"/>
<accession>A0A644ZF27</accession>